<dbReference type="Gene3D" id="1.25.40.10">
    <property type="entry name" value="Tetratricopeptide repeat domain"/>
    <property type="match status" value="2"/>
</dbReference>
<accession>A0A564G4L4</accession>
<dbReference type="Gene3D" id="1.10.10.10">
    <property type="entry name" value="Winged helix-like DNA-binding domain superfamily/Winged helix DNA-binding domain"/>
    <property type="match status" value="1"/>
</dbReference>
<dbReference type="SUPFAM" id="SSF46894">
    <property type="entry name" value="C-terminal effector domain of the bipartite response regulators"/>
    <property type="match status" value="1"/>
</dbReference>
<dbReference type="SUPFAM" id="SSF48452">
    <property type="entry name" value="TPR-like"/>
    <property type="match status" value="1"/>
</dbReference>
<dbReference type="SMART" id="SM00862">
    <property type="entry name" value="Trans_reg_C"/>
    <property type="match status" value="1"/>
</dbReference>
<dbReference type="GO" id="GO:0000160">
    <property type="term" value="P:phosphorelay signal transduction system"/>
    <property type="evidence" value="ECO:0007669"/>
    <property type="project" value="InterPro"/>
</dbReference>
<evidence type="ECO:0000256" key="1">
    <source>
        <dbReference type="ARBA" id="ARBA00023125"/>
    </source>
</evidence>
<evidence type="ECO:0000313" key="5">
    <source>
        <dbReference type="EMBL" id="GJD59371.1"/>
    </source>
</evidence>
<evidence type="ECO:0000313" key="7">
    <source>
        <dbReference type="Proteomes" id="UP000401717"/>
    </source>
</evidence>
<dbReference type="InterPro" id="IPR001867">
    <property type="entry name" value="OmpR/PhoB-type_DNA-bd"/>
</dbReference>
<dbReference type="PROSITE" id="PS51755">
    <property type="entry name" value="OMPR_PHOB"/>
    <property type="match status" value="1"/>
</dbReference>
<dbReference type="GO" id="GO:0006355">
    <property type="term" value="P:regulation of DNA-templated transcription"/>
    <property type="evidence" value="ECO:0007669"/>
    <property type="project" value="InterPro"/>
</dbReference>
<feature type="domain" description="OmpR/PhoB-type" evidence="4">
    <location>
        <begin position="1"/>
        <end position="98"/>
    </location>
</feature>
<evidence type="ECO:0000256" key="2">
    <source>
        <dbReference type="PROSITE-ProRule" id="PRU01091"/>
    </source>
</evidence>
<dbReference type="Gene3D" id="3.40.50.10070">
    <property type="entry name" value="TolB, N-terminal domain"/>
    <property type="match status" value="1"/>
</dbReference>
<protein>
    <submittedName>
        <fullName evidence="6">Transcriptional regulator HilA</fullName>
    </submittedName>
</protein>
<dbReference type="EMBL" id="BPQI01000206">
    <property type="protein sequence ID" value="GJD59371.1"/>
    <property type="molecule type" value="Genomic_DNA"/>
</dbReference>
<dbReference type="Pfam" id="PF14559">
    <property type="entry name" value="TPR_19"/>
    <property type="match status" value="1"/>
</dbReference>
<dbReference type="Proteomes" id="UP001055303">
    <property type="component" value="Unassembled WGS sequence"/>
</dbReference>
<gene>
    <name evidence="6" type="primary">hilA</name>
    <name evidence="5" type="ORF">IFDJLNFL_5299</name>
    <name evidence="6" type="ORF">MTDSW087_04662</name>
</gene>
<evidence type="ECO:0000256" key="3">
    <source>
        <dbReference type="SAM" id="MobiDB-lite"/>
    </source>
</evidence>
<dbReference type="Pfam" id="PF00486">
    <property type="entry name" value="Trans_reg_C"/>
    <property type="match status" value="1"/>
</dbReference>
<organism evidence="6 7">
    <name type="scientific">Methylobacterium dankookense</name>
    <dbReference type="NCBI Taxonomy" id="560405"/>
    <lineage>
        <taxon>Bacteria</taxon>
        <taxon>Pseudomonadati</taxon>
        <taxon>Pseudomonadota</taxon>
        <taxon>Alphaproteobacteria</taxon>
        <taxon>Hyphomicrobiales</taxon>
        <taxon>Methylobacteriaceae</taxon>
        <taxon>Methylobacterium</taxon>
    </lineage>
</organism>
<dbReference type="CDD" id="cd00383">
    <property type="entry name" value="trans_reg_C"/>
    <property type="match status" value="1"/>
</dbReference>
<evidence type="ECO:0000313" key="6">
    <source>
        <dbReference type="EMBL" id="VUF14936.1"/>
    </source>
</evidence>
<dbReference type="InterPro" id="IPR011990">
    <property type="entry name" value="TPR-like_helical_dom_sf"/>
</dbReference>
<name>A0A564G4L4_9HYPH</name>
<keyword evidence="1 2" id="KW-0238">DNA-binding</keyword>
<reference evidence="6 7" key="1">
    <citation type="submission" date="2019-06" db="EMBL/GenBank/DDBJ databases">
        <authorList>
            <person name="Rodrigo-Torres L."/>
            <person name="Arahal R. D."/>
            <person name="Lucena T."/>
        </authorList>
    </citation>
    <scope>NUCLEOTIDE SEQUENCE [LARGE SCALE GENOMIC DNA]</scope>
    <source>
        <strain evidence="6 7">SW08-7</strain>
    </source>
</reference>
<feature type="region of interest" description="Disordered" evidence="3">
    <location>
        <begin position="99"/>
        <end position="127"/>
    </location>
</feature>
<sequence length="528" mass="57227">MIYQFGPFTLDTARRELSGSGRLVALEPQVFDVLAHLIAARDRVVSRDDLLAAVWHGRIVSEATISSRLNAARVAIGDTGAEQRLIRTLPRKGVRFVGDVRERPEPTPESVPDAGRPASGTDSGPAWRAGPKLPAVAVLPFANLSGDPEQDYFADGITEEIITALSRMSGLFVIARNSSFTYRARAVDLRQVGGELGVGYVLTGSVRRGRDRLRITGQLVDTASGAHLWSDRFDGDRQDVFALQERVADSVAAAIEPTLQSAEIGRLGREPSGLDAYDHLLRANALMSEFTAAGMSAALVCLDRALALEPAYAPAMAAAAYCRAQCHFQGWAQQDDADRAEAVDRAWRAVELAPNDAQVLWMAAFAVWNMAGSGRERARDLFRRSLLLNSNSAMALTLAGWIETMCGNGIEGRAMVARAQQLNPRDPRGWLMAGVMALAALIDENYAEAIAWAEQALAQNRRFTVALRVLAVADIKLGRPDRARDAVAALLAIEPHLTISGFFARIPFPLDEMARTYAEALMLAGLPE</sequence>
<evidence type="ECO:0000313" key="8">
    <source>
        <dbReference type="Proteomes" id="UP001055303"/>
    </source>
</evidence>
<dbReference type="InterPro" id="IPR016032">
    <property type="entry name" value="Sig_transdc_resp-reg_C-effctor"/>
</dbReference>
<dbReference type="OrthoDB" id="9807521at2"/>
<dbReference type="GO" id="GO:0003677">
    <property type="term" value="F:DNA binding"/>
    <property type="evidence" value="ECO:0007669"/>
    <property type="project" value="UniProtKB-UniRule"/>
</dbReference>
<dbReference type="AlphaFoldDB" id="A0A564G4L4"/>
<evidence type="ECO:0000259" key="4">
    <source>
        <dbReference type="PROSITE" id="PS51755"/>
    </source>
</evidence>
<dbReference type="Proteomes" id="UP000401717">
    <property type="component" value="Unassembled WGS sequence"/>
</dbReference>
<feature type="DNA-binding region" description="OmpR/PhoB-type" evidence="2">
    <location>
        <begin position="1"/>
        <end position="98"/>
    </location>
</feature>
<dbReference type="EMBL" id="CABFVH010000043">
    <property type="protein sequence ID" value="VUF14936.1"/>
    <property type="molecule type" value="Genomic_DNA"/>
</dbReference>
<dbReference type="RefSeq" id="WP_144767253.1">
    <property type="nucleotide sequence ID" value="NZ_BPQI01000206.1"/>
</dbReference>
<proteinExistence type="predicted"/>
<reference evidence="5" key="2">
    <citation type="journal article" date="2021" name="Front. Microbiol.">
        <title>Comprehensive Comparative Genomics and Phenotyping of Methylobacterium Species.</title>
        <authorList>
            <person name="Alessa O."/>
            <person name="Ogura Y."/>
            <person name="Fujitani Y."/>
            <person name="Takami H."/>
            <person name="Hayashi T."/>
            <person name="Sahin N."/>
            <person name="Tani A."/>
        </authorList>
    </citation>
    <scope>NUCLEOTIDE SEQUENCE</scope>
    <source>
        <strain evidence="5">DSM 22415</strain>
    </source>
</reference>
<dbReference type="SUPFAM" id="SSF52964">
    <property type="entry name" value="TolB, N-terminal domain"/>
    <property type="match status" value="1"/>
</dbReference>
<dbReference type="InterPro" id="IPR036388">
    <property type="entry name" value="WH-like_DNA-bd_sf"/>
</dbReference>
<reference evidence="5" key="3">
    <citation type="submission" date="2021-08" db="EMBL/GenBank/DDBJ databases">
        <authorList>
            <person name="Tani A."/>
            <person name="Ola A."/>
            <person name="Ogura Y."/>
            <person name="Katsura K."/>
            <person name="Hayashi T."/>
        </authorList>
    </citation>
    <scope>NUCLEOTIDE SEQUENCE</scope>
    <source>
        <strain evidence="5">DSM 22415</strain>
    </source>
</reference>
<keyword evidence="8" id="KW-1185">Reference proteome</keyword>